<name>A0A5D2NC77_GOSTO</name>
<reference evidence="1 2" key="1">
    <citation type="submission" date="2019-07" db="EMBL/GenBank/DDBJ databases">
        <title>WGS assembly of Gossypium tomentosum.</title>
        <authorList>
            <person name="Chen Z.J."/>
            <person name="Sreedasyam A."/>
            <person name="Ando A."/>
            <person name="Song Q."/>
            <person name="De L."/>
            <person name="Hulse-Kemp A."/>
            <person name="Ding M."/>
            <person name="Ye W."/>
            <person name="Kirkbride R."/>
            <person name="Jenkins J."/>
            <person name="Plott C."/>
            <person name="Lovell J."/>
            <person name="Lin Y.-M."/>
            <person name="Vaughn R."/>
            <person name="Liu B."/>
            <person name="Li W."/>
            <person name="Simpson S."/>
            <person name="Scheffler B."/>
            <person name="Saski C."/>
            <person name="Grover C."/>
            <person name="Hu G."/>
            <person name="Conover J."/>
            <person name="Carlson J."/>
            <person name="Shu S."/>
            <person name="Boston L."/>
            <person name="Williams M."/>
            <person name="Peterson D."/>
            <person name="Mcgee K."/>
            <person name="Jones D."/>
            <person name="Wendel J."/>
            <person name="Stelly D."/>
            <person name="Grimwood J."/>
            <person name="Schmutz J."/>
        </authorList>
    </citation>
    <scope>NUCLEOTIDE SEQUENCE [LARGE SCALE GENOMIC DNA]</scope>
    <source>
        <strain evidence="1">7179.01</strain>
    </source>
</reference>
<organism evidence="1 2">
    <name type="scientific">Gossypium tomentosum</name>
    <name type="common">Hawaiian cotton</name>
    <name type="synonym">Gossypium sandvicense</name>
    <dbReference type="NCBI Taxonomy" id="34277"/>
    <lineage>
        <taxon>Eukaryota</taxon>
        <taxon>Viridiplantae</taxon>
        <taxon>Streptophyta</taxon>
        <taxon>Embryophyta</taxon>
        <taxon>Tracheophyta</taxon>
        <taxon>Spermatophyta</taxon>
        <taxon>Magnoliopsida</taxon>
        <taxon>eudicotyledons</taxon>
        <taxon>Gunneridae</taxon>
        <taxon>Pentapetalae</taxon>
        <taxon>rosids</taxon>
        <taxon>malvids</taxon>
        <taxon>Malvales</taxon>
        <taxon>Malvaceae</taxon>
        <taxon>Malvoideae</taxon>
        <taxon>Gossypium</taxon>
    </lineage>
</organism>
<gene>
    <name evidence="1" type="ORF">ES332_A11G168300v1</name>
</gene>
<dbReference type="EMBL" id="CM017620">
    <property type="protein sequence ID" value="TYI00963.1"/>
    <property type="molecule type" value="Genomic_DNA"/>
</dbReference>
<accession>A0A5D2NC77</accession>
<dbReference type="AlphaFoldDB" id="A0A5D2NC77"/>
<protein>
    <submittedName>
        <fullName evidence="1">Uncharacterized protein</fullName>
    </submittedName>
</protein>
<sequence length="50" mass="5852">MWLTNSSSSPQSGHKASYISLRPFKLLKVGKKLFVILHRLIRTLLRIFRL</sequence>
<evidence type="ECO:0000313" key="1">
    <source>
        <dbReference type="EMBL" id="TYI00963.1"/>
    </source>
</evidence>
<evidence type="ECO:0000313" key="2">
    <source>
        <dbReference type="Proteomes" id="UP000322667"/>
    </source>
</evidence>
<dbReference type="Proteomes" id="UP000322667">
    <property type="component" value="Chromosome A11"/>
</dbReference>
<keyword evidence="2" id="KW-1185">Reference proteome</keyword>
<proteinExistence type="predicted"/>